<dbReference type="EMBL" id="CAEZWE010000018">
    <property type="protein sequence ID" value="CAB4648607.1"/>
    <property type="molecule type" value="Genomic_DNA"/>
</dbReference>
<sequence>MFTLLSTMKQFVDDTCNEIDVLGDDFADGSFASQRFTSSGQYKHLPGGFWTIMGSRYPVESRSER</sequence>
<reference evidence="1" key="1">
    <citation type="submission" date="2020-05" db="EMBL/GenBank/DDBJ databases">
        <authorList>
            <person name="Chiriac C."/>
            <person name="Salcher M."/>
            <person name="Ghai R."/>
            <person name="Kavagutti S V."/>
        </authorList>
    </citation>
    <scope>NUCLEOTIDE SEQUENCE</scope>
</reference>
<proteinExistence type="predicted"/>
<accession>A0A6J6KFQ6</accession>
<organism evidence="1">
    <name type="scientific">freshwater metagenome</name>
    <dbReference type="NCBI Taxonomy" id="449393"/>
    <lineage>
        <taxon>unclassified sequences</taxon>
        <taxon>metagenomes</taxon>
        <taxon>ecological metagenomes</taxon>
    </lineage>
</organism>
<evidence type="ECO:0000313" key="1">
    <source>
        <dbReference type="EMBL" id="CAB4648607.1"/>
    </source>
</evidence>
<dbReference type="AlphaFoldDB" id="A0A6J6KFQ6"/>
<protein>
    <submittedName>
        <fullName evidence="1">Unannotated protein</fullName>
    </submittedName>
</protein>
<name>A0A6J6KFQ6_9ZZZZ</name>
<gene>
    <name evidence="1" type="ORF">UFOPK2169_00610</name>
</gene>